<sequence>MASELDMKVSTSSGLSSETAQQQSHKDNSTEDFPKQSDNQRTKPRNKNKNKKPPKPPYKPAYLDVIQLEIDKLKQETRRSYEIQARQNAANEPTELGEEEQAVLDNRLVTSAMIDKLEDLKLKLGSKDMIRRVSIDYQHLNNHKPVNLSEYLKTHDHLITRFQQETMTLLHLFYIVRLAQKGFFTFISQAYPDVDPDALVYLCDKLVGGSLFVVKDPVEAVRSSKKMEVFDLLHNLHIGAPEPIGGGYLTTFEQIQALIHDFIGSAMPSSTSKPVDQSPQQPQQPPIWLVVPFDGMAGGMTQSKFAPTATSERKNESKKTPRKKNDKNASKSVPGDRTNDINSVASYATHNTESTEQASGSVTLELDHDDHADNYSETPSIPESGAKRQLQTTTATPSTDNTLTVDAPLNTNGPSADSTIDSSHSTGSGQTKQAIDDTVGEAITGVATTTDSTTGPKPVLEEKEDTSSGWGPPPTTETASSLWTQGSQQPQQQPDEIITTATEDKKTEDQEPSTGWGDTRATETASSSWTQGSLQPQQQPDEIITTATEDKKAEDQEPSTGWGDASASETASPSWTQGLVDQQKPQHKQDASTMDTPTSEDKTTTDGEASTGWGNVSETTASSSWTQGPVEQQQQQLDQQQQVDKQQTNGWGSPAADDTTPPAWEGKLPDDLVTPGDETISGDVADSKWQTVEFDSRRPMGDGGRGRGARGGRYRSFNDGGRGGMRRGGASSSNSGWNSRPNRP</sequence>
<dbReference type="STRING" id="4829.A0A168T499"/>
<evidence type="ECO:0000313" key="3">
    <source>
        <dbReference type="Proteomes" id="UP000078561"/>
    </source>
</evidence>
<accession>A0A168T499</accession>
<protein>
    <submittedName>
        <fullName evidence="2">Uncharacterized protein</fullName>
    </submittedName>
</protein>
<dbReference type="AlphaFoldDB" id="A0A168T499"/>
<feature type="compositionally biased region" description="Basic residues" evidence="1">
    <location>
        <begin position="42"/>
        <end position="54"/>
    </location>
</feature>
<gene>
    <name evidence="2" type="primary">ABSGL_15116.1 scaffold 15162</name>
</gene>
<feature type="compositionally biased region" description="Polar residues" evidence="1">
    <location>
        <begin position="606"/>
        <end position="631"/>
    </location>
</feature>
<feature type="region of interest" description="Disordered" evidence="1">
    <location>
        <begin position="300"/>
        <end position="341"/>
    </location>
</feature>
<feature type="compositionally biased region" description="Polar residues" evidence="1">
    <location>
        <begin position="389"/>
        <end position="433"/>
    </location>
</feature>
<feature type="compositionally biased region" description="Polar residues" evidence="1">
    <location>
        <begin position="567"/>
        <end position="580"/>
    </location>
</feature>
<feature type="compositionally biased region" description="Polar residues" evidence="1">
    <location>
        <begin position="9"/>
        <end position="23"/>
    </location>
</feature>
<feature type="compositionally biased region" description="Polar residues" evidence="1">
    <location>
        <begin position="300"/>
        <end position="310"/>
    </location>
</feature>
<feature type="compositionally biased region" description="Low complexity" evidence="1">
    <location>
        <begin position="728"/>
        <end position="744"/>
    </location>
</feature>
<feature type="compositionally biased region" description="Polar residues" evidence="1">
    <location>
        <begin position="476"/>
        <end position="487"/>
    </location>
</feature>
<evidence type="ECO:0000256" key="1">
    <source>
        <dbReference type="SAM" id="MobiDB-lite"/>
    </source>
</evidence>
<dbReference type="EMBL" id="LT555008">
    <property type="protein sequence ID" value="SAM09440.1"/>
    <property type="molecule type" value="Genomic_DNA"/>
</dbReference>
<dbReference type="Proteomes" id="UP000078561">
    <property type="component" value="Unassembled WGS sequence"/>
</dbReference>
<feature type="compositionally biased region" description="Low complexity" evidence="1">
    <location>
        <begin position="632"/>
        <end position="647"/>
    </location>
</feature>
<reference evidence="2" key="1">
    <citation type="submission" date="2016-04" db="EMBL/GenBank/DDBJ databases">
        <authorList>
            <person name="Evans L.H."/>
            <person name="Alamgir A."/>
            <person name="Owens N."/>
            <person name="Weber N.D."/>
            <person name="Virtaneva K."/>
            <person name="Barbian K."/>
            <person name="Babar A."/>
            <person name="Rosenke K."/>
        </authorList>
    </citation>
    <scope>NUCLEOTIDE SEQUENCE [LARGE SCALE GENOMIC DNA]</scope>
    <source>
        <strain evidence="2">CBS 101.48</strain>
    </source>
</reference>
<feature type="compositionally biased region" description="Basic and acidic residues" evidence="1">
    <location>
        <begin position="24"/>
        <end position="41"/>
    </location>
</feature>
<dbReference type="OrthoDB" id="2271095at2759"/>
<feature type="compositionally biased region" description="Low complexity" evidence="1">
    <location>
        <begin position="444"/>
        <end position="454"/>
    </location>
</feature>
<feature type="region of interest" description="Disordered" evidence="1">
    <location>
        <begin position="1"/>
        <end position="61"/>
    </location>
</feature>
<name>A0A168T499_ABSGL</name>
<evidence type="ECO:0000313" key="2">
    <source>
        <dbReference type="EMBL" id="SAM09440.1"/>
    </source>
</evidence>
<keyword evidence="3" id="KW-1185">Reference proteome</keyword>
<dbReference type="InParanoid" id="A0A168T499"/>
<proteinExistence type="predicted"/>
<organism evidence="2">
    <name type="scientific">Absidia glauca</name>
    <name type="common">Pin mould</name>
    <dbReference type="NCBI Taxonomy" id="4829"/>
    <lineage>
        <taxon>Eukaryota</taxon>
        <taxon>Fungi</taxon>
        <taxon>Fungi incertae sedis</taxon>
        <taxon>Mucoromycota</taxon>
        <taxon>Mucoromycotina</taxon>
        <taxon>Mucoromycetes</taxon>
        <taxon>Mucorales</taxon>
        <taxon>Cunninghamellaceae</taxon>
        <taxon>Absidia</taxon>
    </lineage>
</organism>
<dbReference type="OMA" id="WRNISWE"/>
<feature type="region of interest" description="Disordered" evidence="1">
    <location>
        <begin position="370"/>
        <end position="744"/>
    </location>
</feature>
<feature type="compositionally biased region" description="Polar residues" evidence="1">
    <location>
        <begin position="522"/>
        <end position="540"/>
    </location>
</feature>